<reference evidence="5 6" key="1">
    <citation type="journal article" date="2012" name="J. Bacteriol.">
        <title>Genome Sequence of Radiation-Resistant Modestobacter marinus Strain BC501, a Representative Actinobacterium That Thrives on Calcareous Stone Surfaces.</title>
        <authorList>
            <person name="Normand P."/>
            <person name="Gury J."/>
            <person name="Pujic P."/>
            <person name="Chouaia B."/>
            <person name="Crotti E."/>
            <person name="Brusetti L."/>
            <person name="Daffonchio D."/>
            <person name="Vacherie B."/>
            <person name="Barbe V."/>
            <person name="Medigue C."/>
            <person name="Calteau A."/>
            <person name="Ghodhbane-Gtari F."/>
            <person name="Essoussi I."/>
            <person name="Nouioui I."/>
            <person name="Abbassi-Ghozzi I."/>
            <person name="Gtari M."/>
        </authorList>
    </citation>
    <scope>NUCLEOTIDE SEQUENCE [LARGE SCALE GENOMIC DNA]</scope>
    <source>
        <strain evidence="6">BC 501</strain>
    </source>
</reference>
<dbReference type="AlphaFoldDB" id="I4EYC8"/>
<dbReference type="EMBL" id="FO203431">
    <property type="protein sequence ID" value="CCH88391.1"/>
    <property type="molecule type" value="Genomic_DNA"/>
</dbReference>
<dbReference type="InterPro" id="IPR055170">
    <property type="entry name" value="GFO_IDH_MocA-like_dom"/>
</dbReference>
<dbReference type="eggNOG" id="COG0673">
    <property type="taxonomic scope" value="Bacteria"/>
</dbReference>
<dbReference type="InterPro" id="IPR050984">
    <property type="entry name" value="Gfo/Idh/MocA_domain"/>
</dbReference>
<dbReference type="GO" id="GO:0000166">
    <property type="term" value="F:nucleotide binding"/>
    <property type="evidence" value="ECO:0007669"/>
    <property type="project" value="InterPro"/>
</dbReference>
<dbReference type="GO" id="GO:0016491">
    <property type="term" value="F:oxidoreductase activity"/>
    <property type="evidence" value="ECO:0007669"/>
    <property type="project" value="UniProtKB-KW"/>
</dbReference>
<dbReference type="SUPFAM" id="SSF55347">
    <property type="entry name" value="Glyceraldehyde-3-phosphate dehydrogenase-like, C-terminal domain"/>
    <property type="match status" value="1"/>
</dbReference>
<organism evidence="5 6">
    <name type="scientific">Modestobacter italicus (strain DSM 44449 / CECT 9708 / BC 501)</name>
    <dbReference type="NCBI Taxonomy" id="2732864"/>
    <lineage>
        <taxon>Bacteria</taxon>
        <taxon>Bacillati</taxon>
        <taxon>Actinomycetota</taxon>
        <taxon>Actinomycetes</taxon>
        <taxon>Geodermatophilales</taxon>
        <taxon>Geodermatophilaceae</taxon>
        <taxon>Modestobacter</taxon>
    </lineage>
</organism>
<dbReference type="InterPro" id="IPR036291">
    <property type="entry name" value="NAD(P)-bd_dom_sf"/>
</dbReference>
<dbReference type="OMA" id="KMIQAPF"/>
<keyword evidence="6" id="KW-1185">Reference proteome</keyword>
<dbReference type="KEGG" id="mmar:MODMU_2964"/>
<dbReference type="Gene3D" id="3.30.360.10">
    <property type="entry name" value="Dihydrodipicolinate Reductase, domain 2"/>
    <property type="match status" value="1"/>
</dbReference>
<dbReference type="SUPFAM" id="SSF51735">
    <property type="entry name" value="NAD(P)-binding Rossmann-fold domains"/>
    <property type="match status" value="1"/>
</dbReference>
<feature type="domain" description="GFO/IDH/MocA-like oxidoreductase" evidence="4">
    <location>
        <begin position="133"/>
        <end position="244"/>
    </location>
</feature>
<dbReference type="Pfam" id="PF22725">
    <property type="entry name" value="GFO_IDH_MocA_C3"/>
    <property type="match status" value="1"/>
</dbReference>
<evidence type="ECO:0000256" key="1">
    <source>
        <dbReference type="ARBA" id="ARBA00010928"/>
    </source>
</evidence>
<protein>
    <submittedName>
        <fullName evidence="5">Oxidoreductase</fullName>
    </submittedName>
</protein>
<feature type="domain" description="Gfo/Idh/MocA-like oxidoreductase N-terminal" evidence="3">
    <location>
        <begin position="6"/>
        <end position="122"/>
    </location>
</feature>
<dbReference type="PANTHER" id="PTHR22604:SF105">
    <property type="entry name" value="TRANS-1,2-DIHYDROBENZENE-1,2-DIOL DEHYDROGENASE"/>
    <property type="match status" value="1"/>
</dbReference>
<evidence type="ECO:0000313" key="5">
    <source>
        <dbReference type="EMBL" id="CCH88391.1"/>
    </source>
</evidence>
<evidence type="ECO:0000313" key="6">
    <source>
        <dbReference type="Proteomes" id="UP000006461"/>
    </source>
</evidence>
<sequence length="331" mass="34849">MSRRTRWGMVGTGGISRATAGDLHLAADVDLVAVASRDERTAAEFAAAHEVPRWYGDHDALFAADDVDVVYLCTPIGTHADLARRALLAGKHVLVENAFTSTADEARSLVALAAEQGRFLMEAMWMRFNPAVRRVLQEVADGTIGEVRTVRGSFGFPPPPGTAHWRSDGGGALLDMGVYPLTLAHLLLGVPTAVEATGEARADGVDLTASAFLRFGDGRFASLLTSIQGFVGAGADIGGTSGSITLDAPFFATGSYTVLTPPFDRPERVTLPLEGNGYVPMFRAVGEAIADGLLEHPDRPLRDTIAVLDTIDEVRAQLVSARAAASGVAAP</sequence>
<dbReference type="InterPro" id="IPR000683">
    <property type="entry name" value="Gfo/Idh/MocA-like_OxRdtase_N"/>
</dbReference>
<comment type="similarity">
    <text evidence="1">Belongs to the Gfo/Idh/MocA family.</text>
</comment>
<keyword evidence="2" id="KW-0560">Oxidoreductase</keyword>
<proteinExistence type="inferred from homology"/>
<accession>I4EYC8</accession>
<dbReference type="Pfam" id="PF01408">
    <property type="entry name" value="GFO_IDH_MocA"/>
    <property type="match status" value="1"/>
</dbReference>
<evidence type="ECO:0000259" key="3">
    <source>
        <dbReference type="Pfam" id="PF01408"/>
    </source>
</evidence>
<dbReference type="Proteomes" id="UP000006461">
    <property type="component" value="Chromosome"/>
</dbReference>
<dbReference type="HOGENOM" id="CLU_023194_7_2_11"/>
<dbReference type="OrthoDB" id="9815825at2"/>
<gene>
    <name evidence="5" type="ordered locus">MODMU_2964</name>
</gene>
<dbReference type="PANTHER" id="PTHR22604">
    <property type="entry name" value="OXIDOREDUCTASES"/>
    <property type="match status" value="1"/>
</dbReference>
<dbReference type="STRING" id="477641.MODMU_2964"/>
<name>I4EYC8_MODI5</name>
<evidence type="ECO:0000259" key="4">
    <source>
        <dbReference type="Pfam" id="PF22725"/>
    </source>
</evidence>
<evidence type="ECO:0000256" key="2">
    <source>
        <dbReference type="ARBA" id="ARBA00023002"/>
    </source>
</evidence>
<dbReference type="Gene3D" id="3.40.50.720">
    <property type="entry name" value="NAD(P)-binding Rossmann-like Domain"/>
    <property type="match status" value="1"/>
</dbReference>